<dbReference type="PROSITE" id="PS01302">
    <property type="entry name" value="UPF0758"/>
    <property type="match status" value="1"/>
</dbReference>
<dbReference type="InterPro" id="IPR020891">
    <property type="entry name" value="UPF0758_CS"/>
</dbReference>
<dbReference type="GO" id="GO:0008237">
    <property type="term" value="F:metallopeptidase activity"/>
    <property type="evidence" value="ECO:0007669"/>
    <property type="project" value="UniProtKB-KW"/>
</dbReference>
<sequence>MAPCTAAFGPVLSAEDMVINQALHILEKRMFHRGESLTSSIAVREYLRMRLAAEPHEIFSAVFLDNQHRVIAFEPLFQGTIDSASVYPRVIVHKALEHRAASLIIAHNHPSGVSEPSEADKVLTRRIKETLVLIDVRLLDHFVVGEGEPFSFAEAGLL</sequence>
<accession>A0A2A3MFS2</accession>
<evidence type="ECO:0000259" key="6">
    <source>
        <dbReference type="PROSITE" id="PS50249"/>
    </source>
</evidence>
<reference evidence="7 8" key="1">
    <citation type="submission" date="2017-09" db="EMBL/GenBank/DDBJ databases">
        <title>Pseudomonas abyssi sp. nov. isolated from Abyssopelagic Water.</title>
        <authorList>
            <person name="Wei Y."/>
        </authorList>
    </citation>
    <scope>NUCLEOTIDE SEQUENCE [LARGE SCALE GENOMIC DNA]</scope>
    <source>
        <strain evidence="7 8">MT5</strain>
    </source>
</reference>
<keyword evidence="1" id="KW-0645">Protease</keyword>
<organism evidence="7 8">
    <name type="scientific">Pseudomonas abyssi</name>
    <dbReference type="NCBI Taxonomy" id="170540"/>
    <lineage>
        <taxon>Bacteria</taxon>
        <taxon>Pseudomonadati</taxon>
        <taxon>Pseudomonadota</taxon>
        <taxon>Gammaproteobacteria</taxon>
        <taxon>Pseudomonadales</taxon>
        <taxon>Pseudomonadaceae</taxon>
        <taxon>Pseudomonas</taxon>
    </lineage>
</organism>
<keyword evidence="2" id="KW-0479">Metal-binding</keyword>
<dbReference type="GO" id="GO:0046872">
    <property type="term" value="F:metal ion binding"/>
    <property type="evidence" value="ECO:0007669"/>
    <property type="project" value="UniProtKB-KW"/>
</dbReference>
<dbReference type="AlphaFoldDB" id="A0A2A3MFS2"/>
<dbReference type="InterPro" id="IPR001405">
    <property type="entry name" value="UPF0758"/>
</dbReference>
<dbReference type="InterPro" id="IPR025657">
    <property type="entry name" value="RadC_JAB"/>
</dbReference>
<name>A0A2A3MFS2_9PSED</name>
<dbReference type="NCBIfam" id="TIGR00608">
    <property type="entry name" value="radc"/>
    <property type="match status" value="1"/>
</dbReference>
<protein>
    <submittedName>
        <fullName evidence="7">DNA repair protein RadC</fullName>
    </submittedName>
</protein>
<dbReference type="EMBL" id="NTMR01000017">
    <property type="protein sequence ID" value="PBK03700.1"/>
    <property type="molecule type" value="Genomic_DNA"/>
</dbReference>
<dbReference type="Pfam" id="PF04002">
    <property type="entry name" value="RadC"/>
    <property type="match status" value="1"/>
</dbReference>
<dbReference type="RefSeq" id="WP_096005474.1">
    <property type="nucleotide sequence ID" value="NZ_NTMR01000017.1"/>
</dbReference>
<dbReference type="PANTHER" id="PTHR30471">
    <property type="entry name" value="DNA REPAIR PROTEIN RADC"/>
    <property type="match status" value="1"/>
</dbReference>
<dbReference type="PROSITE" id="PS50249">
    <property type="entry name" value="MPN"/>
    <property type="match status" value="1"/>
</dbReference>
<evidence type="ECO:0000256" key="5">
    <source>
        <dbReference type="ARBA" id="ARBA00023049"/>
    </source>
</evidence>
<evidence type="ECO:0000256" key="1">
    <source>
        <dbReference type="ARBA" id="ARBA00022670"/>
    </source>
</evidence>
<evidence type="ECO:0000256" key="4">
    <source>
        <dbReference type="ARBA" id="ARBA00022833"/>
    </source>
</evidence>
<keyword evidence="8" id="KW-1185">Reference proteome</keyword>
<gene>
    <name evidence="7" type="ORF">CNQ84_13630</name>
</gene>
<keyword evidence="3" id="KW-0378">Hydrolase</keyword>
<keyword evidence="5" id="KW-0482">Metalloprotease</keyword>
<evidence type="ECO:0000256" key="3">
    <source>
        <dbReference type="ARBA" id="ARBA00022801"/>
    </source>
</evidence>
<dbReference type="Proteomes" id="UP000242313">
    <property type="component" value="Unassembled WGS sequence"/>
</dbReference>
<evidence type="ECO:0000256" key="2">
    <source>
        <dbReference type="ARBA" id="ARBA00022723"/>
    </source>
</evidence>
<evidence type="ECO:0000313" key="7">
    <source>
        <dbReference type="EMBL" id="PBK03700.1"/>
    </source>
</evidence>
<proteinExistence type="predicted"/>
<dbReference type="GO" id="GO:0006508">
    <property type="term" value="P:proteolysis"/>
    <property type="evidence" value="ECO:0007669"/>
    <property type="project" value="UniProtKB-KW"/>
</dbReference>
<keyword evidence="4" id="KW-0862">Zinc</keyword>
<dbReference type="PANTHER" id="PTHR30471:SF3">
    <property type="entry name" value="UPF0758 PROTEIN YEES-RELATED"/>
    <property type="match status" value="1"/>
</dbReference>
<dbReference type="CDD" id="cd08071">
    <property type="entry name" value="MPN_DUF2466"/>
    <property type="match status" value="1"/>
</dbReference>
<feature type="domain" description="MPN" evidence="6">
    <location>
        <begin position="36"/>
        <end position="158"/>
    </location>
</feature>
<dbReference type="InterPro" id="IPR037518">
    <property type="entry name" value="MPN"/>
</dbReference>
<comment type="caution">
    <text evidence="7">The sequence shown here is derived from an EMBL/GenBank/DDBJ whole genome shotgun (WGS) entry which is preliminary data.</text>
</comment>
<dbReference type="SUPFAM" id="SSF102712">
    <property type="entry name" value="JAB1/MPN domain"/>
    <property type="match status" value="1"/>
</dbReference>
<evidence type="ECO:0000313" key="8">
    <source>
        <dbReference type="Proteomes" id="UP000242313"/>
    </source>
</evidence>
<dbReference type="Gene3D" id="3.40.140.10">
    <property type="entry name" value="Cytidine Deaminase, domain 2"/>
    <property type="match status" value="1"/>
</dbReference>